<sequence>MVPLFPWLTRLSLLILPAIQLEQAEICISRLNTEMRRVHSTLEAGSKKVQELSAELHSVTDQWKRVCRERDEILTQYRQIRQENQDYRSTHQTADDVVNQLRTDFERLTEEVKHLDHICQGESSQSLELASELGELKSRMDQQTDELRKSQIELDIKIRQLGHAHETIQDLQVQIKNANDQHRELSQSSSEVTKTLRAQSVELDQTQAELKNAKAQLASAELSIEELEMQVQQLTRQLEHTESLRTEAQNASNEVSSVTAQLRIDLAKREEQLTVLSSQLEAKKQRVDTLEKTSAEHETVSSNQMKEINVRESTIQRLEHEMDQIKKYCSELERELSITQERSLALRSDLIQTQTVLEETTSRRYVDDNSREQLEIEVRSLRELNQALNEQIEHQELLLKRLKQDLKTERDRMNEFGSISFEKDEIIDKMKASQKQITEIVELVHLKDSLQGRINERETALEMIKRELDVSNTRLMNNTKTLTNTETEVLELRQKLELSDARMVKYREEAERAQLQDTVNRLQGELVARSDALRQATLETSRVRRDHEKELSDQASELQERIRLLDANYKAERDRTSKLERELEQLRDTQQHKCESLSKMEQDQHRLNSQIIKLDERNGKLIRDFDDCFQDKIRLEKDCTLLTQKLEASRLEIREITHLLQSKLDAKVEQLEEILQNTCRHATHEKGTQTAPTSEADQSGNSNESTLDQDTCPQPSTIGRQNQFNKSDVQSKLEKQSCANFKKPGLPSAQRWTTTDINSVESRVHALQMANQRLREDVASACKELHSSCVLDEPSKDKLLAKSSRNNENCCAVKDCEKRGNESTPGNSTAASFALNKSAFFGVTAVNEQAGRETGLGTTLSFQKARSETAGRQAEAYFPVYRRHGEPDKSKHLTSSKFSPNRSMRMK</sequence>
<keyword evidence="1" id="KW-0175">Coiled coil</keyword>
<evidence type="ECO:0000256" key="1">
    <source>
        <dbReference type="SAM" id="Coils"/>
    </source>
</evidence>
<dbReference type="EMBL" id="JXXN02000397">
    <property type="protein sequence ID" value="THD27527.1"/>
    <property type="molecule type" value="Genomic_DNA"/>
</dbReference>
<feature type="coiled-coil region" evidence="1">
    <location>
        <begin position="371"/>
        <end position="412"/>
    </location>
</feature>
<feature type="compositionally biased region" description="Polar residues" evidence="2">
    <location>
        <begin position="688"/>
        <end position="726"/>
    </location>
</feature>
<feature type="coiled-coil region" evidence="1">
    <location>
        <begin position="447"/>
        <end position="617"/>
    </location>
</feature>
<protein>
    <submittedName>
        <fullName evidence="4">Uncharacterized protein</fullName>
    </submittedName>
</protein>
<feature type="compositionally biased region" description="Polar residues" evidence="2">
    <location>
        <begin position="893"/>
        <end position="907"/>
    </location>
</feature>
<feature type="chain" id="PRO_5020030923" evidence="3">
    <location>
        <begin position="25"/>
        <end position="907"/>
    </location>
</feature>
<feature type="coiled-coil region" evidence="1">
    <location>
        <begin position="98"/>
        <end position="342"/>
    </location>
</feature>
<keyword evidence="3" id="KW-0732">Signal</keyword>
<proteinExistence type="predicted"/>
<feature type="region of interest" description="Disordered" evidence="2">
    <location>
        <begin position="684"/>
        <end position="726"/>
    </location>
</feature>
<evidence type="ECO:0000256" key="3">
    <source>
        <dbReference type="SAM" id="SignalP"/>
    </source>
</evidence>
<organism evidence="4 5">
    <name type="scientific">Fasciola hepatica</name>
    <name type="common">Liver fluke</name>
    <dbReference type="NCBI Taxonomy" id="6192"/>
    <lineage>
        <taxon>Eukaryota</taxon>
        <taxon>Metazoa</taxon>
        <taxon>Spiralia</taxon>
        <taxon>Lophotrochozoa</taxon>
        <taxon>Platyhelminthes</taxon>
        <taxon>Trematoda</taxon>
        <taxon>Digenea</taxon>
        <taxon>Plagiorchiida</taxon>
        <taxon>Echinostomata</taxon>
        <taxon>Echinostomatoidea</taxon>
        <taxon>Fasciolidae</taxon>
        <taxon>Fasciola</taxon>
    </lineage>
</organism>
<reference evidence="4" key="1">
    <citation type="submission" date="2019-03" db="EMBL/GenBank/DDBJ databases">
        <title>Improved annotation for the trematode Fasciola hepatica.</title>
        <authorList>
            <person name="Choi Y.-J."/>
            <person name="Martin J."/>
            <person name="Mitreva M."/>
        </authorList>
    </citation>
    <scope>NUCLEOTIDE SEQUENCE [LARGE SCALE GENOMIC DNA]</scope>
</reference>
<keyword evidence="5" id="KW-1185">Reference proteome</keyword>
<dbReference type="Proteomes" id="UP000230066">
    <property type="component" value="Unassembled WGS sequence"/>
</dbReference>
<comment type="caution">
    <text evidence="4">The sequence shown here is derived from an EMBL/GenBank/DDBJ whole genome shotgun (WGS) entry which is preliminary data.</text>
</comment>
<gene>
    <name evidence="4" type="ORF">D915_001640</name>
</gene>
<feature type="signal peptide" evidence="3">
    <location>
        <begin position="1"/>
        <end position="24"/>
    </location>
</feature>
<evidence type="ECO:0000313" key="4">
    <source>
        <dbReference type="EMBL" id="THD27527.1"/>
    </source>
</evidence>
<accession>A0A4E0RYS2</accession>
<evidence type="ECO:0000256" key="2">
    <source>
        <dbReference type="SAM" id="MobiDB-lite"/>
    </source>
</evidence>
<name>A0A4E0RYS2_FASHE</name>
<feature type="region of interest" description="Disordered" evidence="2">
    <location>
        <begin position="881"/>
        <end position="907"/>
    </location>
</feature>
<evidence type="ECO:0000313" key="5">
    <source>
        <dbReference type="Proteomes" id="UP000230066"/>
    </source>
</evidence>
<dbReference type="AlphaFoldDB" id="A0A4E0RYS2"/>
<dbReference type="Gene3D" id="1.10.287.1490">
    <property type="match status" value="1"/>
</dbReference>